<dbReference type="InterPro" id="IPR019734">
    <property type="entry name" value="TPR_rpt"/>
</dbReference>
<dbReference type="PANTHER" id="PTHR19959:SF119">
    <property type="entry name" value="FUNGAL LIPASE-LIKE DOMAIN-CONTAINING PROTEIN"/>
    <property type="match status" value="1"/>
</dbReference>
<accession>A0ABR7KZZ2</accession>
<dbReference type="InterPro" id="IPR026000">
    <property type="entry name" value="Apc5_dom"/>
</dbReference>
<dbReference type="InterPro" id="IPR057574">
    <property type="entry name" value="nSTAND_NTPase5_dom"/>
</dbReference>
<dbReference type="Gene3D" id="1.25.40.10">
    <property type="entry name" value="Tetratricopeptide repeat domain"/>
    <property type="match status" value="5"/>
</dbReference>
<dbReference type="Pfam" id="PF25199">
    <property type="entry name" value="nSTAND_NTPase5"/>
    <property type="match status" value="1"/>
</dbReference>
<evidence type="ECO:0000259" key="2">
    <source>
        <dbReference type="Pfam" id="PF25199"/>
    </source>
</evidence>
<keyword evidence="4" id="KW-1185">Reference proteome</keyword>
<reference evidence="3 4" key="1">
    <citation type="submission" date="2020-06" db="EMBL/GenBank/DDBJ databases">
        <title>Actinokineospora xiongansis sp. nov., isolated from soil of Baiyangdian.</title>
        <authorList>
            <person name="Zhang X."/>
        </authorList>
    </citation>
    <scope>NUCLEOTIDE SEQUENCE [LARGE SCALE GENOMIC DNA]</scope>
    <source>
        <strain evidence="3 4">HBU206404</strain>
    </source>
</reference>
<dbReference type="Pfam" id="PF13374">
    <property type="entry name" value="TPR_10"/>
    <property type="match status" value="4"/>
</dbReference>
<proteinExistence type="predicted"/>
<dbReference type="InterPro" id="IPR009003">
    <property type="entry name" value="Peptidase_S1_PA"/>
</dbReference>
<evidence type="ECO:0000313" key="4">
    <source>
        <dbReference type="Proteomes" id="UP000734823"/>
    </source>
</evidence>
<dbReference type="SUPFAM" id="SSF50494">
    <property type="entry name" value="Trypsin-like serine proteases"/>
    <property type="match status" value="1"/>
</dbReference>
<feature type="domain" description="Anaphase-promoting complex subunit 5" evidence="1">
    <location>
        <begin position="1373"/>
        <end position="1401"/>
    </location>
</feature>
<feature type="domain" description="Anaphase-promoting complex subunit 5" evidence="1">
    <location>
        <begin position="955"/>
        <end position="986"/>
    </location>
</feature>
<dbReference type="EMBL" id="JABVED010000001">
    <property type="protein sequence ID" value="MBC6446000.1"/>
    <property type="molecule type" value="Genomic_DNA"/>
</dbReference>
<evidence type="ECO:0000259" key="1">
    <source>
        <dbReference type="Pfam" id="PF12862"/>
    </source>
</evidence>
<organism evidence="3 4">
    <name type="scientific">Actinokineospora xionganensis</name>
    <dbReference type="NCBI Taxonomy" id="2684470"/>
    <lineage>
        <taxon>Bacteria</taxon>
        <taxon>Bacillati</taxon>
        <taxon>Actinomycetota</taxon>
        <taxon>Actinomycetes</taxon>
        <taxon>Pseudonocardiales</taxon>
        <taxon>Pseudonocardiaceae</taxon>
        <taxon>Actinokineospora</taxon>
    </lineage>
</organism>
<dbReference type="InterPro" id="IPR011990">
    <property type="entry name" value="TPR-like_helical_dom_sf"/>
</dbReference>
<feature type="domain" description="Anaphase-promoting complex subunit 5" evidence="1">
    <location>
        <begin position="768"/>
        <end position="801"/>
    </location>
</feature>
<feature type="domain" description="Anaphase-promoting complex subunit 5" evidence="1">
    <location>
        <begin position="871"/>
        <end position="935"/>
    </location>
</feature>
<name>A0ABR7KZZ2_9PSEU</name>
<dbReference type="RefSeq" id="WP_187218049.1">
    <property type="nucleotide sequence ID" value="NZ_JABVED010000001.1"/>
</dbReference>
<evidence type="ECO:0000313" key="3">
    <source>
        <dbReference type="EMBL" id="MBC6446000.1"/>
    </source>
</evidence>
<sequence>MDWEHVTCVRGESRVGSGYVVASGLVLCSAHVTGPRGAPVEVFRPGLAAVVPGVVVWSGTPGGRDDASLIAVAPDAFPLQRQVRWGRTVTRVPGLPCETWGAPEVVQQPGRPAEVGHLLGSLNPGDRLVGYRYTMRITGPRHATLPTGSPWAGLSGAPLFSGDLLIGVIMADVAGAQHGELIAVPAYVLWHDESFRRVLGDAGGRLAPVELDRLSPVVPTRLTTPSSLLLARQEVVPWRSRPQLMHDLGVWLSEPGCGVWLLHGSGGQGKTRVAVQLGRELPGRWSVFWPSPEIPPPDLRVLRDVNAPVLVVVDYANSRAEQLAHMLSAVAGSPRQIKLLLLARSVNEWWEDLALHSDAVADLLSAARVRQLDPLAAEPTDDPYGEAVSAFSIALPSLAGLESYPWATIAADLQPPKSVSDHVLTLHLTALADLLDAAAPSESTPERTAEDRVLLHERRHWRAAAVRHGLVPVLIRALDDVVLVAVLTGLSTSRDAPAVLRTVPGLADQPDSAIGPVCAWFASMFPPTTQDREFDLLQPDRLAERHVARRVSARPELSERLAEVVTRDQAATMLTVLTRAGALPAADPGMGDHVVALCGINPDIVATAAVTIAPFVEHPEALLAGMRAVLRDPRHRPALVGLGDEFPVSSERLADIAHDVTAALVAGARDAADIPGLALHLSNLSVRLRALGRQEDARVVAEEAVSIRRQLVRDDPTTYSTDLATSLQSLSHVLSELGLPEAALAACEEAFRVHQGSGTASSADRASILNTMSIQFAALGRWEPAVAAATESVEICRVLAEAQSDADLARLAMGLLNLANRLDEAGHSARAAQTSVAARDLYRELTGINPDAFRPDLALSSNNASVHLAEVQRWAEALGAAHEAVDTYRHLVESRPEVHRAGFATSLITLSTRYHESGRTREAVETAREATAIYRTMACARPAAHRSDLALSLNDLSIWLAAGGDSAEALEAIEEAVALRRDLADARPGVHRVDLAISLINASNRLSEMGRLAEAVDAASEAAGIYRALPPDRLDAHKPDFATCMNNLAIRLAEMGRSDEALTAARSATAIYRELETRTPGRYRAGLAMSLTTLSNRLGEFGLTEAVAPAQEAVAIYRDLARSRPIVHNEDLAMSLTNLSLRLDALAVELSAACREDEAIDAAHEAWSCLRQLSLLCDDQAPPPDVYRSRLAAALGRTADRLTELSRPHDALAAQQEAVLIWRERVAAGRDRSDLAVSLNNLSNRLADVGRAEDALASIDEAVAIGRDSADGLPDPHMAGSLNNLSLRLAEVGRVEEALTVINEAVDTYRALAETDPDEYQIDVAMSLNNKASRLGDLGMHEDALAELDDAIALYRQSSAAADDVLFELAGSMANRAVQLEALGDHHNARAALEESISVCQPMAALRPTRYGATVAQLTAALHDLQSRPGN</sequence>
<protein>
    <submittedName>
        <fullName evidence="3">Tetratricopeptide repeat protein</fullName>
    </submittedName>
</protein>
<dbReference type="Proteomes" id="UP000734823">
    <property type="component" value="Unassembled WGS sequence"/>
</dbReference>
<gene>
    <name evidence="3" type="ORF">GPZ80_02285</name>
</gene>
<dbReference type="SUPFAM" id="SSF48452">
    <property type="entry name" value="TPR-like"/>
    <property type="match status" value="4"/>
</dbReference>
<dbReference type="Pfam" id="PF12862">
    <property type="entry name" value="ANAPC5"/>
    <property type="match status" value="4"/>
</dbReference>
<dbReference type="SMART" id="SM00028">
    <property type="entry name" value="TPR"/>
    <property type="match status" value="7"/>
</dbReference>
<feature type="domain" description="Novel STAND NTPase 5" evidence="2">
    <location>
        <begin position="252"/>
        <end position="351"/>
    </location>
</feature>
<comment type="caution">
    <text evidence="3">The sequence shown here is derived from an EMBL/GenBank/DDBJ whole genome shotgun (WGS) entry which is preliminary data.</text>
</comment>
<dbReference type="PANTHER" id="PTHR19959">
    <property type="entry name" value="KINESIN LIGHT CHAIN"/>
    <property type="match status" value="1"/>
</dbReference>